<dbReference type="Pfam" id="PF08592">
    <property type="entry name" value="Anthrone_oxy"/>
    <property type="match status" value="1"/>
</dbReference>
<evidence type="ECO:0000313" key="2">
    <source>
        <dbReference type="EMBL" id="ONH32928.1"/>
    </source>
</evidence>
<protein>
    <recommendedName>
        <fullName evidence="4">DUF1772 domain-containing protein</fullName>
    </recommendedName>
</protein>
<keyword evidence="1" id="KW-0472">Membrane</keyword>
<reference evidence="3" key="1">
    <citation type="submission" date="2016-10" db="EMBL/GenBank/DDBJ databases">
        <title>Frankia sp. NRRL B-16386 Genome sequencing.</title>
        <authorList>
            <person name="Ghodhbane-Gtari F."/>
            <person name="Swanson E."/>
            <person name="Gueddou A."/>
            <person name="Hezbri K."/>
            <person name="Ktari K."/>
            <person name="Nouioui I."/>
            <person name="Morris K."/>
            <person name="Simpson S."/>
            <person name="Abebe-Akele F."/>
            <person name="Thomas K."/>
            <person name="Gtari M."/>
            <person name="Tisa L.S."/>
        </authorList>
    </citation>
    <scope>NUCLEOTIDE SEQUENCE [LARGE SCALE GENOMIC DNA]</scope>
    <source>
        <strain evidence="3">NRRL B-16386</strain>
    </source>
</reference>
<proteinExistence type="predicted"/>
<keyword evidence="1" id="KW-1133">Transmembrane helix</keyword>
<evidence type="ECO:0000313" key="3">
    <source>
        <dbReference type="Proteomes" id="UP000188929"/>
    </source>
</evidence>
<dbReference type="InterPro" id="IPR013901">
    <property type="entry name" value="Anthrone_oxy"/>
</dbReference>
<feature type="transmembrane region" description="Helical" evidence="1">
    <location>
        <begin position="66"/>
        <end position="87"/>
    </location>
</feature>
<accession>A0A1V2IIC3</accession>
<keyword evidence="1" id="KW-0812">Transmembrane</keyword>
<keyword evidence="3" id="KW-1185">Reference proteome</keyword>
<organism evidence="2 3">
    <name type="scientific">Pseudofrankia asymbiotica</name>
    <dbReference type="NCBI Taxonomy" id="1834516"/>
    <lineage>
        <taxon>Bacteria</taxon>
        <taxon>Bacillati</taxon>
        <taxon>Actinomycetota</taxon>
        <taxon>Actinomycetes</taxon>
        <taxon>Frankiales</taxon>
        <taxon>Frankiaceae</taxon>
        <taxon>Pseudofrankia</taxon>
    </lineage>
</organism>
<sequence>MAGIYYAYACSVMPGLRSTDDRTFVSTMQFINVAILNGWFLLVFVGAPLLALAAGAAHLPAGGRAALPWVAAGLALNVVAFAVTVAANVPLNDALDAAGPVGQITDLAAVRAHFEDAWIRWNIVRTAATTAAFGCLGYALVLTHRPR</sequence>
<name>A0A1V2IIC3_9ACTN</name>
<dbReference type="Proteomes" id="UP000188929">
    <property type="component" value="Unassembled WGS sequence"/>
</dbReference>
<dbReference type="AlphaFoldDB" id="A0A1V2IIC3"/>
<gene>
    <name evidence="2" type="ORF">BL253_03090</name>
</gene>
<evidence type="ECO:0008006" key="4">
    <source>
        <dbReference type="Google" id="ProtNLM"/>
    </source>
</evidence>
<dbReference type="EMBL" id="MOMC01000008">
    <property type="protein sequence ID" value="ONH32928.1"/>
    <property type="molecule type" value="Genomic_DNA"/>
</dbReference>
<feature type="transmembrane region" description="Helical" evidence="1">
    <location>
        <begin position="123"/>
        <end position="142"/>
    </location>
</feature>
<feature type="transmembrane region" description="Helical" evidence="1">
    <location>
        <begin position="30"/>
        <end position="54"/>
    </location>
</feature>
<evidence type="ECO:0000256" key="1">
    <source>
        <dbReference type="SAM" id="Phobius"/>
    </source>
</evidence>
<comment type="caution">
    <text evidence="2">The sequence shown here is derived from an EMBL/GenBank/DDBJ whole genome shotgun (WGS) entry which is preliminary data.</text>
</comment>
<dbReference type="STRING" id="1834516.BL253_03090"/>